<feature type="compositionally biased region" description="Basic and acidic residues" evidence="10">
    <location>
        <begin position="648"/>
        <end position="657"/>
    </location>
</feature>
<feature type="transmembrane region" description="Helical" evidence="11">
    <location>
        <begin position="133"/>
        <end position="155"/>
    </location>
</feature>
<feature type="domain" description="ABC transmembrane type-1" evidence="13">
    <location>
        <begin position="704"/>
        <end position="995"/>
    </location>
</feature>
<evidence type="ECO:0000256" key="11">
    <source>
        <dbReference type="SAM" id="Phobius"/>
    </source>
</evidence>
<keyword evidence="5" id="KW-0547">Nucleotide-binding</keyword>
<dbReference type="SUPFAM" id="SSF90123">
    <property type="entry name" value="ABC transporter transmembrane region"/>
    <property type="match status" value="2"/>
</dbReference>
<evidence type="ECO:0000256" key="6">
    <source>
        <dbReference type="ARBA" id="ARBA00022840"/>
    </source>
</evidence>
<keyword evidence="9" id="KW-0175">Coiled coil</keyword>
<reference evidence="14 15" key="1">
    <citation type="submission" date="2024-05" db="EMBL/GenBank/DDBJ databases">
        <title>Genetic variation in Jamaican populations of the coffee berry borer (Hypothenemus hampei).</title>
        <authorList>
            <person name="Errbii M."/>
            <person name="Myrie A."/>
        </authorList>
    </citation>
    <scope>NUCLEOTIDE SEQUENCE [LARGE SCALE GENOMIC DNA]</scope>
    <source>
        <strain evidence="14">JA-Hopewell-2020-01-JO</strain>
        <tissue evidence="14">Whole body</tissue>
    </source>
</reference>
<dbReference type="InterPro" id="IPR003439">
    <property type="entry name" value="ABC_transporter-like_ATP-bd"/>
</dbReference>
<dbReference type="PROSITE" id="PS50929">
    <property type="entry name" value="ABC_TM1F"/>
    <property type="match status" value="2"/>
</dbReference>
<dbReference type="FunFam" id="1.20.1560.10:FF:000014">
    <property type="entry name" value="Multidrug resistance-associated protein member 4"/>
    <property type="match status" value="1"/>
</dbReference>
<dbReference type="InterPro" id="IPR017871">
    <property type="entry name" value="ABC_transporter-like_CS"/>
</dbReference>
<dbReference type="InterPro" id="IPR027417">
    <property type="entry name" value="P-loop_NTPase"/>
</dbReference>
<evidence type="ECO:0000313" key="14">
    <source>
        <dbReference type="EMBL" id="KAL1514285.1"/>
    </source>
</evidence>
<evidence type="ECO:0000256" key="10">
    <source>
        <dbReference type="SAM" id="MobiDB-lite"/>
    </source>
</evidence>
<dbReference type="InterPro" id="IPR050173">
    <property type="entry name" value="ABC_transporter_C-like"/>
</dbReference>
<dbReference type="GO" id="GO:0005524">
    <property type="term" value="F:ATP binding"/>
    <property type="evidence" value="ECO:0007669"/>
    <property type="project" value="UniProtKB-KW"/>
</dbReference>
<dbReference type="FunFam" id="1.20.1560.10:FF:000026">
    <property type="entry name" value="Multidrug resistance-associated protein lethal(2)03659"/>
    <property type="match status" value="1"/>
</dbReference>
<dbReference type="PROSITE" id="PS00211">
    <property type="entry name" value="ABC_TRANSPORTER_1"/>
    <property type="match status" value="2"/>
</dbReference>
<protein>
    <recommendedName>
        <fullName evidence="16">Multidrug resistance-associated protein 4-like</fullName>
    </recommendedName>
</protein>
<feature type="transmembrane region" description="Helical" evidence="11">
    <location>
        <begin position="317"/>
        <end position="341"/>
    </location>
</feature>
<dbReference type="InterPro" id="IPR003593">
    <property type="entry name" value="AAA+_ATPase"/>
</dbReference>
<dbReference type="InterPro" id="IPR044746">
    <property type="entry name" value="ABCC_6TM_D1"/>
</dbReference>
<keyword evidence="2" id="KW-0813">Transport</keyword>
<dbReference type="SUPFAM" id="SSF52540">
    <property type="entry name" value="P-loop containing nucleoside triphosphate hydrolases"/>
    <property type="match status" value="2"/>
</dbReference>
<keyword evidence="4" id="KW-0677">Repeat</keyword>
<feature type="transmembrane region" description="Helical" evidence="11">
    <location>
        <begin position="92"/>
        <end position="113"/>
    </location>
</feature>
<feature type="transmembrane region" description="Helical" evidence="11">
    <location>
        <begin position="966"/>
        <end position="987"/>
    </location>
</feature>
<keyword evidence="8 11" id="KW-0472">Membrane</keyword>
<evidence type="ECO:0000256" key="1">
    <source>
        <dbReference type="ARBA" id="ARBA00004141"/>
    </source>
</evidence>
<evidence type="ECO:0000256" key="5">
    <source>
        <dbReference type="ARBA" id="ARBA00022741"/>
    </source>
</evidence>
<feature type="domain" description="ABC transmembrane type-1" evidence="13">
    <location>
        <begin position="96"/>
        <end position="376"/>
    </location>
</feature>
<dbReference type="GO" id="GO:0016020">
    <property type="term" value="C:membrane"/>
    <property type="evidence" value="ECO:0007669"/>
    <property type="project" value="UniProtKB-SubCell"/>
</dbReference>
<dbReference type="PANTHER" id="PTHR24223:SF415">
    <property type="entry name" value="FI20190P1"/>
    <property type="match status" value="1"/>
</dbReference>
<feature type="transmembrane region" description="Helical" evidence="11">
    <location>
        <begin position="700"/>
        <end position="716"/>
    </location>
</feature>
<evidence type="ECO:0008006" key="16">
    <source>
        <dbReference type="Google" id="ProtNLM"/>
    </source>
</evidence>
<dbReference type="InterPro" id="IPR011527">
    <property type="entry name" value="ABC1_TM_dom"/>
</dbReference>
<organism evidence="14 15">
    <name type="scientific">Hypothenemus hampei</name>
    <name type="common">Coffee berry borer</name>
    <dbReference type="NCBI Taxonomy" id="57062"/>
    <lineage>
        <taxon>Eukaryota</taxon>
        <taxon>Metazoa</taxon>
        <taxon>Ecdysozoa</taxon>
        <taxon>Arthropoda</taxon>
        <taxon>Hexapoda</taxon>
        <taxon>Insecta</taxon>
        <taxon>Pterygota</taxon>
        <taxon>Neoptera</taxon>
        <taxon>Endopterygota</taxon>
        <taxon>Coleoptera</taxon>
        <taxon>Polyphaga</taxon>
        <taxon>Cucujiformia</taxon>
        <taxon>Curculionidae</taxon>
        <taxon>Scolytinae</taxon>
        <taxon>Hypothenemus</taxon>
    </lineage>
</organism>
<dbReference type="Gene3D" id="1.20.1560.10">
    <property type="entry name" value="ABC transporter type 1, transmembrane domain"/>
    <property type="match status" value="2"/>
</dbReference>
<dbReference type="FunFam" id="3.40.50.300:FF:000163">
    <property type="entry name" value="Multidrug resistance-associated protein member 4"/>
    <property type="match status" value="1"/>
</dbReference>
<keyword evidence="7 11" id="KW-1133">Transmembrane helix</keyword>
<dbReference type="PROSITE" id="PS50893">
    <property type="entry name" value="ABC_TRANSPORTER_2"/>
    <property type="match status" value="2"/>
</dbReference>
<feature type="transmembrane region" description="Helical" evidence="11">
    <location>
        <begin position="353"/>
        <end position="375"/>
    </location>
</feature>
<feature type="region of interest" description="Disordered" evidence="10">
    <location>
        <begin position="634"/>
        <end position="657"/>
    </location>
</feature>
<feature type="transmembrane region" description="Helical" evidence="11">
    <location>
        <begin position="205"/>
        <end position="224"/>
    </location>
</feature>
<dbReference type="CDD" id="cd03244">
    <property type="entry name" value="ABCC_MRP_domain2"/>
    <property type="match status" value="1"/>
</dbReference>
<evidence type="ECO:0000313" key="15">
    <source>
        <dbReference type="Proteomes" id="UP001566132"/>
    </source>
</evidence>
<name>A0ABD1F9K0_HYPHA</name>
<dbReference type="SMART" id="SM00382">
    <property type="entry name" value="AAA"/>
    <property type="match status" value="2"/>
</dbReference>
<evidence type="ECO:0000256" key="3">
    <source>
        <dbReference type="ARBA" id="ARBA00022692"/>
    </source>
</evidence>
<comment type="caution">
    <text evidence="14">The sequence shown here is derived from an EMBL/GenBank/DDBJ whole genome shotgun (WGS) entry which is preliminary data.</text>
</comment>
<dbReference type="Pfam" id="PF00664">
    <property type="entry name" value="ABC_membrane"/>
    <property type="match status" value="2"/>
</dbReference>
<feature type="transmembrane region" description="Helical" evidence="11">
    <location>
        <begin position="754"/>
        <end position="776"/>
    </location>
</feature>
<evidence type="ECO:0000256" key="9">
    <source>
        <dbReference type="SAM" id="Coils"/>
    </source>
</evidence>
<dbReference type="EMBL" id="JBDJPC010000002">
    <property type="protein sequence ID" value="KAL1514285.1"/>
    <property type="molecule type" value="Genomic_DNA"/>
</dbReference>
<feature type="transmembrane region" description="Helical" evidence="11">
    <location>
        <begin position="937"/>
        <end position="959"/>
    </location>
</feature>
<evidence type="ECO:0000256" key="7">
    <source>
        <dbReference type="ARBA" id="ARBA00022989"/>
    </source>
</evidence>
<feature type="transmembrane region" description="Helical" evidence="11">
    <location>
        <begin position="835"/>
        <end position="866"/>
    </location>
</feature>
<keyword evidence="15" id="KW-1185">Reference proteome</keyword>
<dbReference type="InterPro" id="IPR036640">
    <property type="entry name" value="ABC1_TM_sf"/>
</dbReference>
<evidence type="ECO:0000256" key="8">
    <source>
        <dbReference type="ARBA" id="ARBA00023136"/>
    </source>
</evidence>
<feature type="transmembrane region" description="Helical" evidence="11">
    <location>
        <begin position="230"/>
        <end position="253"/>
    </location>
</feature>
<keyword evidence="3 11" id="KW-0812">Transmembrane</keyword>
<accession>A0ABD1F9K0</accession>
<sequence length="1298" mass="146467">MDSSKKYDNPSPEESANWLNRLFFCWVLPLFRLGYNQDLAVKDIYNAASKDLSQPLGDILERNWNEEIMKCQKTDEKPSLLRVLRKTFAKTYMMYGLLIFLNTIFIKLLQPIILGYYINFFKKTSRESSTTGWLLAGAVVSQACLSCIVIHYTMLNCAKIGMRVRIACCSLIYRKLLKLNHAALSNTTAGQLVNLLSNDVIRFDFAVIFLHYIWIMPVAGLGGFCVMYSYIGLAAIPTMFVMASQAIFGQGYLSKLQGKYRAKIARLTDNRVKLMNEITSGIQVIKMYSWEKPFEHIVELARRKEIRMIQRTSYIKGFSAALNVFVERATLFIAVISFVLLNNQITGEVVFSTAQLLNTIQLFMSILFPLAYSAYEEAKVSIKRIEEFLVAEENPALTYTDSDNSTKKTANIKLVKARASWHSNPIAHTLADIDFEVQPGILCCIVGPVGSGKSSLLQVILKELPLNMGRLEAPENISYACQEPWLYLSNIKQNILFGMPYDEERYKRVVEVCALKRDLDELPFGDKTQVGERGSALSGGQKARVALARAVYRDADAYLLDDPLSAVDANVAKHLFEQCIQQFLSNKTRILVTHQVQFLKSADLIVVLNNGKIEKIGKYKELENDLAMLSQEVEQNTDQENQDNESQISKKDVPKKERLHSISSAISMVGSEPGETQELIEKGSIPVATYTTYYRSGNSILVLVLLVILLIVAQTLCNASDMWVTYWTNKEEQRYLQTEKKVEVEELYSKETYIIIYTVLIILAVSLTTGRSAWFYKICMNASQELHNRMFACILKVPMAFFDSNPTGRILNRFSKDMGTIDEYLPKCTLDTLQIFLVMSGILGMVFIISPWMIIPALILGFFFIYARKVYLTTAQDIKRLESTTKAPMFSHISSSLQGLSSIRAYKAQAIIIKEFDILQDQHTATWSLLLQTSEALGFYLDLISVAFLALVTFQFLIFNNENTTSANVGLVIAQSLILTGMLQYGVRQSAEVSSNMTSVERVLQYTHLDEEGPWESLPAHRPPVGWPKKGRIEFKHVYLRYTPDAIPSIKDLNFVIQPGQKIGIIGRTGAGKSSLVASLFRLAPVEGRIEIDEVDTANLGLGTLRSSISIIPQIPILFSANLRYNLDPLNKSTDEELWKAIERVELKSSCTSLDMPVSEGGANFSVGQRQLICLARAIVRNNKIIIMDEATANVDQTTDSLIQSTIRQVFQDCTVITIAHRLNTIIDCDRVLVLDRGEAVEFAPPHELLQRTDSHFAKMVEKTGTAMENELKKIAKETYERKKDIQQEKKIELKNKN</sequence>
<evidence type="ECO:0000259" key="12">
    <source>
        <dbReference type="PROSITE" id="PS50893"/>
    </source>
</evidence>
<dbReference type="Proteomes" id="UP001566132">
    <property type="component" value="Unassembled WGS sequence"/>
</dbReference>
<evidence type="ECO:0000256" key="4">
    <source>
        <dbReference type="ARBA" id="ARBA00022737"/>
    </source>
</evidence>
<proteinExistence type="predicted"/>
<evidence type="ECO:0000259" key="13">
    <source>
        <dbReference type="PROSITE" id="PS50929"/>
    </source>
</evidence>
<feature type="domain" description="ABC transporter" evidence="12">
    <location>
        <begin position="1033"/>
        <end position="1262"/>
    </location>
</feature>
<feature type="domain" description="ABC transporter" evidence="12">
    <location>
        <begin position="412"/>
        <end position="635"/>
    </location>
</feature>
<evidence type="ECO:0000256" key="2">
    <source>
        <dbReference type="ARBA" id="ARBA00022448"/>
    </source>
</evidence>
<gene>
    <name evidence="14" type="ORF">ABEB36_003566</name>
</gene>
<dbReference type="Pfam" id="PF00005">
    <property type="entry name" value="ABC_tran"/>
    <property type="match status" value="2"/>
</dbReference>
<dbReference type="CDD" id="cd03250">
    <property type="entry name" value="ABCC_MRP_domain1"/>
    <property type="match status" value="1"/>
</dbReference>
<dbReference type="CDD" id="cd18579">
    <property type="entry name" value="ABC_6TM_ABCC_D1"/>
    <property type="match status" value="1"/>
</dbReference>
<feature type="coiled-coil region" evidence="9">
    <location>
        <begin position="1269"/>
        <end position="1297"/>
    </location>
</feature>
<dbReference type="PANTHER" id="PTHR24223">
    <property type="entry name" value="ATP-BINDING CASSETTE SUB-FAMILY C"/>
    <property type="match status" value="1"/>
</dbReference>
<keyword evidence="6" id="KW-0067">ATP-binding</keyword>
<comment type="subcellular location">
    <subcellularLocation>
        <location evidence="1">Membrane</location>
        <topology evidence="1">Multi-pass membrane protein</topology>
    </subcellularLocation>
</comment>
<dbReference type="Gene3D" id="3.40.50.300">
    <property type="entry name" value="P-loop containing nucleotide triphosphate hydrolases"/>
    <property type="match status" value="2"/>
</dbReference>
<dbReference type="FunFam" id="3.40.50.300:FF:000973">
    <property type="entry name" value="Multidrug resistance-associated protein 4"/>
    <property type="match status" value="1"/>
</dbReference>